<dbReference type="SUPFAM" id="SSF52540">
    <property type="entry name" value="P-loop containing nucleoside triphosphate hydrolases"/>
    <property type="match status" value="1"/>
</dbReference>
<evidence type="ECO:0000256" key="1">
    <source>
        <dbReference type="ARBA" id="ARBA00005417"/>
    </source>
</evidence>
<keyword evidence="4" id="KW-0067">ATP-binding</keyword>
<evidence type="ECO:0000313" key="4">
    <source>
        <dbReference type="EMBL" id="MFC4767255.1"/>
    </source>
</evidence>
<dbReference type="RefSeq" id="WP_380025251.1">
    <property type="nucleotide sequence ID" value="NZ_JBHSHC010000052.1"/>
</dbReference>
<dbReference type="Pfam" id="PF00005">
    <property type="entry name" value="ABC_tran"/>
    <property type="match status" value="1"/>
</dbReference>
<dbReference type="EMBL" id="JBHSHC010000052">
    <property type="protein sequence ID" value="MFC4767255.1"/>
    <property type="molecule type" value="Genomic_DNA"/>
</dbReference>
<reference evidence="5" key="1">
    <citation type="journal article" date="2019" name="Int. J. Syst. Evol. Microbiol.">
        <title>The Global Catalogue of Microorganisms (GCM) 10K type strain sequencing project: providing services to taxonomists for standard genome sequencing and annotation.</title>
        <authorList>
            <consortium name="The Broad Institute Genomics Platform"/>
            <consortium name="The Broad Institute Genome Sequencing Center for Infectious Disease"/>
            <person name="Wu L."/>
            <person name="Ma J."/>
        </authorList>
    </citation>
    <scope>NUCLEOTIDE SEQUENCE [LARGE SCALE GENOMIC DNA]</scope>
    <source>
        <strain evidence="5">WYCCWR 12678</strain>
    </source>
</reference>
<dbReference type="PANTHER" id="PTHR43335">
    <property type="entry name" value="ABC TRANSPORTER, ATP-BINDING PROTEIN"/>
    <property type="match status" value="1"/>
</dbReference>
<name>A0ABV9Q3N3_9BACL</name>
<dbReference type="InterPro" id="IPR027417">
    <property type="entry name" value="P-loop_NTPase"/>
</dbReference>
<dbReference type="GO" id="GO:0005524">
    <property type="term" value="F:ATP binding"/>
    <property type="evidence" value="ECO:0007669"/>
    <property type="project" value="UniProtKB-KW"/>
</dbReference>
<accession>A0ABV9Q3N3</accession>
<comment type="caution">
    <text evidence="4">The sequence shown here is derived from an EMBL/GenBank/DDBJ whole genome shotgun (WGS) entry which is preliminary data.</text>
</comment>
<evidence type="ECO:0000313" key="5">
    <source>
        <dbReference type="Proteomes" id="UP001596002"/>
    </source>
</evidence>
<keyword evidence="4" id="KW-0547">Nucleotide-binding</keyword>
<evidence type="ECO:0000256" key="2">
    <source>
        <dbReference type="ARBA" id="ARBA00022448"/>
    </source>
</evidence>
<feature type="domain" description="ABC transporter" evidence="3">
    <location>
        <begin position="1"/>
        <end position="48"/>
    </location>
</feature>
<organism evidence="4 5">
    <name type="scientific">Effusibacillus consociatus</name>
    <dbReference type="NCBI Taxonomy" id="1117041"/>
    <lineage>
        <taxon>Bacteria</taxon>
        <taxon>Bacillati</taxon>
        <taxon>Bacillota</taxon>
        <taxon>Bacilli</taxon>
        <taxon>Bacillales</taxon>
        <taxon>Alicyclobacillaceae</taxon>
        <taxon>Effusibacillus</taxon>
    </lineage>
</organism>
<sequence length="97" mass="10701">MGPNGAGKTTTIRMLVGLAKPSAGRISICGHDIHHEQRAAKDITNCRSNWPNIDSNINLQVLSIRNSLISLTTGGRPVKIFCKLDRKSFCLFFPYCL</sequence>
<dbReference type="InterPro" id="IPR003439">
    <property type="entry name" value="ABC_transporter-like_ATP-bd"/>
</dbReference>
<keyword evidence="5" id="KW-1185">Reference proteome</keyword>
<keyword evidence="2" id="KW-0813">Transport</keyword>
<comment type="similarity">
    <text evidence="1">Belongs to the ABC transporter superfamily.</text>
</comment>
<dbReference type="PANTHER" id="PTHR43335:SF4">
    <property type="entry name" value="ABC TRANSPORTER, ATP-BINDING PROTEIN"/>
    <property type="match status" value="1"/>
</dbReference>
<dbReference type="Gene3D" id="3.40.50.300">
    <property type="entry name" value="P-loop containing nucleotide triphosphate hydrolases"/>
    <property type="match status" value="1"/>
</dbReference>
<dbReference type="Proteomes" id="UP001596002">
    <property type="component" value="Unassembled WGS sequence"/>
</dbReference>
<proteinExistence type="inferred from homology"/>
<protein>
    <submittedName>
        <fullName evidence="4">ATP-binding cassette domain-containing protein</fullName>
    </submittedName>
</protein>
<evidence type="ECO:0000259" key="3">
    <source>
        <dbReference type="Pfam" id="PF00005"/>
    </source>
</evidence>
<gene>
    <name evidence="4" type="ORF">ACFO8Q_07755</name>
</gene>